<name>B8AU12_ORYSI</name>
<sequence length="124" mass="12491">MPGGIPAPPCRQHRSGGIDSARRAASGARLSLRPSPPLSLRKASRTQGGVANGGWRAAAGLGAVPDLLALLSSFPIWICLDVVCMQCGDSSGGDSGSAPSARTRLAPAPRRPHPLPPAKGGIGI</sequence>
<dbReference type="Proteomes" id="UP000007015">
    <property type="component" value="Chromosome 4"/>
</dbReference>
<keyword evidence="3" id="KW-1185">Reference proteome</keyword>
<feature type="compositionally biased region" description="Low complexity" evidence="1">
    <location>
        <begin position="96"/>
        <end position="108"/>
    </location>
</feature>
<protein>
    <submittedName>
        <fullName evidence="2">Uncharacterized protein</fullName>
    </submittedName>
</protein>
<accession>B8AU12</accession>
<gene>
    <name evidence="2" type="ORF">OsI_15975</name>
</gene>
<dbReference type="HOGENOM" id="CLU_2007730_0_0_1"/>
<evidence type="ECO:0000313" key="2">
    <source>
        <dbReference type="EMBL" id="EEC77313.1"/>
    </source>
</evidence>
<organism evidence="2 3">
    <name type="scientific">Oryza sativa subsp. indica</name>
    <name type="common">Rice</name>
    <dbReference type="NCBI Taxonomy" id="39946"/>
    <lineage>
        <taxon>Eukaryota</taxon>
        <taxon>Viridiplantae</taxon>
        <taxon>Streptophyta</taxon>
        <taxon>Embryophyta</taxon>
        <taxon>Tracheophyta</taxon>
        <taxon>Spermatophyta</taxon>
        <taxon>Magnoliopsida</taxon>
        <taxon>Liliopsida</taxon>
        <taxon>Poales</taxon>
        <taxon>Poaceae</taxon>
        <taxon>BOP clade</taxon>
        <taxon>Oryzoideae</taxon>
        <taxon>Oryzeae</taxon>
        <taxon>Oryzinae</taxon>
        <taxon>Oryza</taxon>
        <taxon>Oryza sativa</taxon>
    </lineage>
</organism>
<feature type="compositionally biased region" description="Low complexity" evidence="1">
    <location>
        <begin position="23"/>
        <end position="41"/>
    </location>
</feature>
<evidence type="ECO:0000256" key="1">
    <source>
        <dbReference type="SAM" id="MobiDB-lite"/>
    </source>
</evidence>
<proteinExistence type="predicted"/>
<dbReference type="EMBL" id="CM000129">
    <property type="protein sequence ID" value="EEC77313.1"/>
    <property type="molecule type" value="Genomic_DNA"/>
</dbReference>
<evidence type="ECO:0000313" key="3">
    <source>
        <dbReference type="Proteomes" id="UP000007015"/>
    </source>
</evidence>
<dbReference type="AlphaFoldDB" id="B8AU12"/>
<feature type="region of interest" description="Disordered" evidence="1">
    <location>
        <begin position="1"/>
        <end position="52"/>
    </location>
</feature>
<feature type="region of interest" description="Disordered" evidence="1">
    <location>
        <begin position="89"/>
        <end position="124"/>
    </location>
</feature>
<dbReference type="Gramene" id="BGIOSGA015062-TA">
    <property type="protein sequence ID" value="BGIOSGA015062-PA"/>
    <property type="gene ID" value="BGIOSGA015062"/>
</dbReference>
<reference evidence="2 3" key="1">
    <citation type="journal article" date="2005" name="PLoS Biol.">
        <title>The genomes of Oryza sativa: a history of duplications.</title>
        <authorList>
            <person name="Yu J."/>
            <person name="Wang J."/>
            <person name="Lin W."/>
            <person name="Li S."/>
            <person name="Li H."/>
            <person name="Zhou J."/>
            <person name="Ni P."/>
            <person name="Dong W."/>
            <person name="Hu S."/>
            <person name="Zeng C."/>
            <person name="Zhang J."/>
            <person name="Zhang Y."/>
            <person name="Li R."/>
            <person name="Xu Z."/>
            <person name="Li S."/>
            <person name="Li X."/>
            <person name="Zheng H."/>
            <person name="Cong L."/>
            <person name="Lin L."/>
            <person name="Yin J."/>
            <person name="Geng J."/>
            <person name="Li G."/>
            <person name="Shi J."/>
            <person name="Liu J."/>
            <person name="Lv H."/>
            <person name="Li J."/>
            <person name="Wang J."/>
            <person name="Deng Y."/>
            <person name="Ran L."/>
            <person name="Shi X."/>
            <person name="Wang X."/>
            <person name="Wu Q."/>
            <person name="Li C."/>
            <person name="Ren X."/>
            <person name="Wang J."/>
            <person name="Wang X."/>
            <person name="Li D."/>
            <person name="Liu D."/>
            <person name="Zhang X."/>
            <person name="Ji Z."/>
            <person name="Zhao W."/>
            <person name="Sun Y."/>
            <person name="Zhang Z."/>
            <person name="Bao J."/>
            <person name="Han Y."/>
            <person name="Dong L."/>
            <person name="Ji J."/>
            <person name="Chen P."/>
            <person name="Wu S."/>
            <person name="Liu J."/>
            <person name="Xiao Y."/>
            <person name="Bu D."/>
            <person name="Tan J."/>
            <person name="Yang L."/>
            <person name="Ye C."/>
            <person name="Zhang J."/>
            <person name="Xu J."/>
            <person name="Zhou Y."/>
            <person name="Yu Y."/>
            <person name="Zhang B."/>
            <person name="Zhuang S."/>
            <person name="Wei H."/>
            <person name="Liu B."/>
            <person name="Lei M."/>
            <person name="Yu H."/>
            <person name="Li Y."/>
            <person name="Xu H."/>
            <person name="Wei S."/>
            <person name="He X."/>
            <person name="Fang L."/>
            <person name="Zhang Z."/>
            <person name="Zhang Y."/>
            <person name="Huang X."/>
            <person name="Su Z."/>
            <person name="Tong W."/>
            <person name="Li J."/>
            <person name="Tong Z."/>
            <person name="Li S."/>
            <person name="Ye J."/>
            <person name="Wang L."/>
            <person name="Fang L."/>
            <person name="Lei T."/>
            <person name="Chen C."/>
            <person name="Chen H."/>
            <person name="Xu Z."/>
            <person name="Li H."/>
            <person name="Huang H."/>
            <person name="Zhang F."/>
            <person name="Xu H."/>
            <person name="Li N."/>
            <person name="Zhao C."/>
            <person name="Li S."/>
            <person name="Dong L."/>
            <person name="Huang Y."/>
            <person name="Li L."/>
            <person name="Xi Y."/>
            <person name="Qi Q."/>
            <person name="Li W."/>
            <person name="Zhang B."/>
            <person name="Hu W."/>
            <person name="Zhang Y."/>
            <person name="Tian X."/>
            <person name="Jiao Y."/>
            <person name="Liang X."/>
            <person name="Jin J."/>
            <person name="Gao L."/>
            <person name="Zheng W."/>
            <person name="Hao B."/>
            <person name="Liu S."/>
            <person name="Wang W."/>
            <person name="Yuan L."/>
            <person name="Cao M."/>
            <person name="McDermott J."/>
            <person name="Samudrala R."/>
            <person name="Wang J."/>
            <person name="Wong G.K."/>
            <person name="Yang H."/>
        </authorList>
    </citation>
    <scope>NUCLEOTIDE SEQUENCE [LARGE SCALE GENOMIC DNA]</scope>
    <source>
        <strain evidence="3">cv. 93-11</strain>
    </source>
</reference>